<keyword evidence="2" id="KW-1185">Reference proteome</keyword>
<dbReference type="OrthoDB" id="6381584at2759"/>
<sequence length="232" mass="26618">MENGSHSTFKLNIISQPKNQRCRRPLTLFSFITATTRDGSQVTEKRLQDASEVLKDEFAKGTALKCKEKNVAVYPIVHFTEDRNALMSVLQDQKELSEHFKLHQGVYREIKSIECEDGHGPFVTTSASVSYIVSGFKLLDTSLVEVMIESWKDWTGARHIYLHIPYELGLQRISLLKKVAPNSLNSFTYVVLAECLNVDTEEKKMILMDFVQRMRIEKFLSGYLSVYELLKT</sequence>
<dbReference type="Pfam" id="PF23672">
    <property type="entry name" value="DUF7153"/>
    <property type="match status" value="1"/>
</dbReference>
<evidence type="ECO:0000259" key="1">
    <source>
        <dbReference type="Pfam" id="PF23672"/>
    </source>
</evidence>
<dbReference type="Proteomes" id="UP000694846">
    <property type="component" value="Unplaced"/>
</dbReference>
<dbReference type="GeneID" id="112692109"/>
<evidence type="ECO:0000313" key="2">
    <source>
        <dbReference type="Proteomes" id="UP000694846"/>
    </source>
</evidence>
<evidence type="ECO:0000313" key="3">
    <source>
        <dbReference type="RefSeq" id="XP_025422447.1"/>
    </source>
</evidence>
<accession>A0A8B8GIW9</accession>
<dbReference type="RefSeq" id="XP_025422447.1">
    <property type="nucleotide sequence ID" value="XM_025566662.1"/>
</dbReference>
<proteinExistence type="predicted"/>
<dbReference type="InterPro" id="IPR055577">
    <property type="entry name" value="DUF7153"/>
</dbReference>
<name>A0A8B8GIW9_9HEMI</name>
<dbReference type="PANTHER" id="PTHR22198:SF1">
    <property type="entry name" value="FERM DOMAIN-CONTAINING PROTEIN"/>
    <property type="match status" value="1"/>
</dbReference>
<gene>
    <name evidence="3" type="primary">LOC112692109</name>
</gene>
<dbReference type="PANTHER" id="PTHR22198">
    <property type="entry name" value="FERM DOMAIN-CONTAINING PROTEIN"/>
    <property type="match status" value="1"/>
</dbReference>
<protein>
    <submittedName>
        <fullName evidence="3">Uncharacterized protein LOC112692109</fullName>
    </submittedName>
</protein>
<feature type="domain" description="DUF7153" evidence="1">
    <location>
        <begin position="58"/>
        <end position="228"/>
    </location>
</feature>
<reference evidence="3" key="1">
    <citation type="submission" date="2025-08" db="UniProtKB">
        <authorList>
            <consortium name="RefSeq"/>
        </authorList>
    </citation>
    <scope>IDENTIFICATION</scope>
    <source>
        <tissue evidence="3">Whole body</tissue>
    </source>
</reference>
<dbReference type="AlphaFoldDB" id="A0A8B8GIW9"/>
<organism evidence="2 3">
    <name type="scientific">Sipha flava</name>
    <name type="common">yellow sugarcane aphid</name>
    <dbReference type="NCBI Taxonomy" id="143950"/>
    <lineage>
        <taxon>Eukaryota</taxon>
        <taxon>Metazoa</taxon>
        <taxon>Ecdysozoa</taxon>
        <taxon>Arthropoda</taxon>
        <taxon>Hexapoda</taxon>
        <taxon>Insecta</taxon>
        <taxon>Pterygota</taxon>
        <taxon>Neoptera</taxon>
        <taxon>Paraneoptera</taxon>
        <taxon>Hemiptera</taxon>
        <taxon>Sternorrhyncha</taxon>
        <taxon>Aphidomorpha</taxon>
        <taxon>Aphidoidea</taxon>
        <taxon>Aphididae</taxon>
        <taxon>Sipha</taxon>
    </lineage>
</organism>